<feature type="region of interest" description="Disordered" evidence="2">
    <location>
        <begin position="1"/>
        <end position="27"/>
    </location>
</feature>
<name>A0ABW6V0N6_MICFU</name>
<dbReference type="InterPro" id="IPR042070">
    <property type="entry name" value="PucR_C-HTH_sf"/>
</dbReference>
<keyword evidence="7" id="KW-1185">Reference proteome</keyword>
<evidence type="ECO:0000259" key="5">
    <source>
        <dbReference type="Pfam" id="PF17853"/>
    </source>
</evidence>
<proteinExistence type="inferred from homology"/>
<feature type="domain" description="CdaR GGDEF-like" evidence="5">
    <location>
        <begin position="188"/>
        <end position="290"/>
    </location>
</feature>
<dbReference type="Proteomes" id="UP001602119">
    <property type="component" value="Unassembled WGS sequence"/>
</dbReference>
<evidence type="ECO:0000313" key="7">
    <source>
        <dbReference type="Proteomes" id="UP001602119"/>
    </source>
</evidence>
<protein>
    <submittedName>
        <fullName evidence="6">PucR family transcriptional regulator</fullName>
    </submittedName>
</protein>
<dbReference type="PANTHER" id="PTHR33744:SF1">
    <property type="entry name" value="DNA-BINDING TRANSCRIPTIONAL ACTIVATOR ADER"/>
    <property type="match status" value="1"/>
</dbReference>
<dbReference type="Gene3D" id="1.10.10.2840">
    <property type="entry name" value="PucR C-terminal helix-turn-helix domain"/>
    <property type="match status" value="1"/>
</dbReference>
<comment type="similarity">
    <text evidence="1">Belongs to the CdaR family.</text>
</comment>
<gene>
    <name evidence="6" type="ORF">ACFY05_01295</name>
</gene>
<dbReference type="Pfam" id="PF13556">
    <property type="entry name" value="HTH_30"/>
    <property type="match status" value="1"/>
</dbReference>
<dbReference type="InterPro" id="IPR041522">
    <property type="entry name" value="CdaR_GGDEF"/>
</dbReference>
<comment type="caution">
    <text evidence="6">The sequence shown here is derived from an EMBL/GenBank/DDBJ whole genome shotgun (WGS) entry which is preliminary data.</text>
</comment>
<accession>A0ABW6V0N6</accession>
<dbReference type="Pfam" id="PF17853">
    <property type="entry name" value="GGDEF_2"/>
    <property type="match status" value="1"/>
</dbReference>
<dbReference type="PANTHER" id="PTHR33744">
    <property type="entry name" value="CARBOHYDRATE DIACID REGULATOR"/>
    <property type="match status" value="1"/>
</dbReference>
<dbReference type="RefSeq" id="WP_387340096.1">
    <property type="nucleotide sequence ID" value="NZ_JBIAXI010000001.1"/>
</dbReference>
<dbReference type="InterPro" id="IPR051448">
    <property type="entry name" value="CdaR-like_regulators"/>
</dbReference>
<feature type="domain" description="RsbT co-antagonist protein RsbRD N-terminal" evidence="4">
    <location>
        <begin position="41"/>
        <end position="176"/>
    </location>
</feature>
<dbReference type="InterPro" id="IPR025736">
    <property type="entry name" value="PucR_C-HTH_dom"/>
</dbReference>
<organism evidence="6 7">
    <name type="scientific">Microtetraspora fusca</name>
    <dbReference type="NCBI Taxonomy" id="1997"/>
    <lineage>
        <taxon>Bacteria</taxon>
        <taxon>Bacillati</taxon>
        <taxon>Actinomycetota</taxon>
        <taxon>Actinomycetes</taxon>
        <taxon>Streptosporangiales</taxon>
        <taxon>Streptosporangiaceae</taxon>
        <taxon>Microtetraspora</taxon>
    </lineage>
</organism>
<reference evidence="6 7" key="1">
    <citation type="submission" date="2024-10" db="EMBL/GenBank/DDBJ databases">
        <title>The Natural Products Discovery Center: Release of the First 8490 Sequenced Strains for Exploring Actinobacteria Biosynthetic Diversity.</title>
        <authorList>
            <person name="Kalkreuter E."/>
            <person name="Kautsar S.A."/>
            <person name="Yang D."/>
            <person name="Bader C.D."/>
            <person name="Teijaro C.N."/>
            <person name="Fluegel L."/>
            <person name="Davis C.M."/>
            <person name="Simpson J.R."/>
            <person name="Lauterbach L."/>
            <person name="Steele A.D."/>
            <person name="Gui C."/>
            <person name="Meng S."/>
            <person name="Li G."/>
            <person name="Viehrig K."/>
            <person name="Ye F."/>
            <person name="Su P."/>
            <person name="Kiefer A.F."/>
            <person name="Nichols A."/>
            <person name="Cepeda A.J."/>
            <person name="Yan W."/>
            <person name="Fan B."/>
            <person name="Jiang Y."/>
            <person name="Adhikari A."/>
            <person name="Zheng C.-J."/>
            <person name="Schuster L."/>
            <person name="Cowan T.M."/>
            <person name="Smanski M.J."/>
            <person name="Chevrette M.G."/>
            <person name="De Carvalho L.P.S."/>
            <person name="Shen B."/>
        </authorList>
    </citation>
    <scope>NUCLEOTIDE SEQUENCE [LARGE SCALE GENOMIC DNA]</scope>
    <source>
        <strain evidence="6 7">NPDC001281</strain>
    </source>
</reference>
<sequence length="403" mass="43797">MESTDPTTSDESRGDGGPPAPAADGRRDLRAIAAATLDRLPELVEAFVTQVLAIPGYANGEVGDDELRSGAGASIELLIRRVAGLPLDERLRRASAEIGRARVDSGVPLESLMQAVRLDFRLVWSALSDEIRPSEMAVLIAGGADVWEAVEQHANAVLIGYQARLAEITRALEDERREWFARLIATDGQRPEIVKRAANVLDFVPERRFVVAVARRGESALARVRADVLARGASCHLHTQAESDTLLVQLPNGTGDDQWRRWFAGTTCVLSSPFEGLAAAPRHIRLAQACRGALGEVDGPRLVRDSWLELAAASIGEFRRDLAHDLLGPLRGLTAADRERTVEAVRTVLETGSVPAAAARLYCHRNTVFNRMNRFRTLTGLDPSSPRDAALINLALFCREAAD</sequence>
<evidence type="ECO:0000259" key="4">
    <source>
        <dbReference type="Pfam" id="PF14361"/>
    </source>
</evidence>
<dbReference type="Pfam" id="PF14361">
    <property type="entry name" value="RsbRD_N"/>
    <property type="match status" value="1"/>
</dbReference>
<evidence type="ECO:0000256" key="1">
    <source>
        <dbReference type="ARBA" id="ARBA00006754"/>
    </source>
</evidence>
<evidence type="ECO:0000259" key="3">
    <source>
        <dbReference type="Pfam" id="PF13556"/>
    </source>
</evidence>
<evidence type="ECO:0000313" key="6">
    <source>
        <dbReference type="EMBL" id="MFF4771474.1"/>
    </source>
</evidence>
<evidence type="ECO:0000256" key="2">
    <source>
        <dbReference type="SAM" id="MobiDB-lite"/>
    </source>
</evidence>
<dbReference type="EMBL" id="JBIAXI010000001">
    <property type="protein sequence ID" value="MFF4771474.1"/>
    <property type="molecule type" value="Genomic_DNA"/>
</dbReference>
<dbReference type="InterPro" id="IPR025751">
    <property type="entry name" value="RsbRD_N_dom"/>
</dbReference>
<feature type="domain" description="PucR C-terminal helix-turn-helix" evidence="3">
    <location>
        <begin position="342"/>
        <end position="396"/>
    </location>
</feature>